<dbReference type="Pfam" id="PF03269">
    <property type="entry name" value="DUF268"/>
    <property type="match status" value="1"/>
</dbReference>
<sequence length="215" mass="24693">MSEIEQFFQMSTDDRFEIYDAMIIKNESTDIDKHYIYHTAWAARILAETKPEIHTDISSSVSFNAIISAFIPTIFYDFRPPELSLDNLLTDFADLNELPCADNSIESLSCMHVVEHIGLGRYGDPIDPNGDLKAISELTRVVSRDLLFVVPIGKPKVLFNLHRIYSYEQIIEYFKELKLIEFSLIPDKGNLIRNAPPALADEQEYGCGCFWFRKD</sequence>
<dbReference type="EMBL" id="LAZR01000276">
    <property type="protein sequence ID" value="KKN77577.1"/>
    <property type="molecule type" value="Genomic_DNA"/>
</dbReference>
<evidence type="ECO:0008006" key="2">
    <source>
        <dbReference type="Google" id="ProtNLM"/>
    </source>
</evidence>
<dbReference type="InterPro" id="IPR004951">
    <property type="entry name" value="DUF268_CAE_spp"/>
</dbReference>
<accession>A0A0F9TRK0</accession>
<evidence type="ECO:0000313" key="1">
    <source>
        <dbReference type="EMBL" id="KKN77577.1"/>
    </source>
</evidence>
<protein>
    <recommendedName>
        <fullName evidence="2">DUF268 domain-containing protein</fullName>
    </recommendedName>
</protein>
<reference evidence="1" key="1">
    <citation type="journal article" date="2015" name="Nature">
        <title>Complex archaea that bridge the gap between prokaryotes and eukaryotes.</title>
        <authorList>
            <person name="Spang A."/>
            <person name="Saw J.H."/>
            <person name="Jorgensen S.L."/>
            <person name="Zaremba-Niedzwiedzka K."/>
            <person name="Martijn J."/>
            <person name="Lind A.E."/>
            <person name="van Eijk R."/>
            <person name="Schleper C."/>
            <person name="Guy L."/>
            <person name="Ettema T.J."/>
        </authorList>
    </citation>
    <scope>NUCLEOTIDE SEQUENCE</scope>
</reference>
<gene>
    <name evidence="1" type="ORF">LCGC14_0358520</name>
</gene>
<name>A0A0F9TRK0_9ZZZZ</name>
<comment type="caution">
    <text evidence="1">The sequence shown here is derived from an EMBL/GenBank/DDBJ whole genome shotgun (WGS) entry which is preliminary data.</text>
</comment>
<proteinExistence type="predicted"/>
<dbReference type="AlphaFoldDB" id="A0A0F9TRK0"/>
<organism evidence="1">
    <name type="scientific">marine sediment metagenome</name>
    <dbReference type="NCBI Taxonomy" id="412755"/>
    <lineage>
        <taxon>unclassified sequences</taxon>
        <taxon>metagenomes</taxon>
        <taxon>ecological metagenomes</taxon>
    </lineage>
</organism>